<dbReference type="GO" id="GO:0030976">
    <property type="term" value="F:thiamine pyrophosphate binding"/>
    <property type="evidence" value="ECO:0007669"/>
    <property type="project" value="InterPro"/>
</dbReference>
<reference evidence="7 8" key="1">
    <citation type="submission" date="2018-03" db="EMBL/GenBank/DDBJ databases">
        <title>Adhaeribacter sp. HMF7605 Genome sequencing and assembly.</title>
        <authorList>
            <person name="Kang H."/>
            <person name="Kang J."/>
            <person name="Cha I."/>
            <person name="Kim H."/>
            <person name="Joh K."/>
        </authorList>
    </citation>
    <scope>NUCLEOTIDE SEQUENCE [LARGE SCALE GENOMIC DNA]</scope>
    <source>
        <strain evidence="7 8">HMF7605</strain>
    </source>
</reference>
<dbReference type="InterPro" id="IPR045229">
    <property type="entry name" value="TPP_enz"/>
</dbReference>
<keyword evidence="2 3" id="KW-0786">Thiamine pyrophosphate</keyword>
<dbReference type="InterPro" id="IPR012001">
    <property type="entry name" value="Thiamin_PyroP_enz_TPP-bd_dom"/>
</dbReference>
<dbReference type="Pfam" id="PF00205">
    <property type="entry name" value="TPP_enzyme_M"/>
    <property type="match status" value="1"/>
</dbReference>
<dbReference type="GO" id="GO:0000287">
    <property type="term" value="F:magnesium ion binding"/>
    <property type="evidence" value="ECO:0007669"/>
    <property type="project" value="InterPro"/>
</dbReference>
<dbReference type="OrthoDB" id="4494979at2"/>
<evidence type="ECO:0000313" key="7">
    <source>
        <dbReference type="EMBL" id="PSR52472.1"/>
    </source>
</evidence>
<dbReference type="GO" id="GO:0009097">
    <property type="term" value="P:isoleucine biosynthetic process"/>
    <property type="evidence" value="ECO:0007669"/>
    <property type="project" value="TreeGrafter"/>
</dbReference>
<comment type="caution">
    <text evidence="7">The sequence shown here is derived from an EMBL/GenBank/DDBJ whole genome shotgun (WGS) entry which is preliminary data.</text>
</comment>
<dbReference type="PANTHER" id="PTHR18968">
    <property type="entry name" value="THIAMINE PYROPHOSPHATE ENZYMES"/>
    <property type="match status" value="1"/>
</dbReference>
<dbReference type="PANTHER" id="PTHR18968:SF142">
    <property type="entry name" value="ACETOLACTATE SYNTHASE"/>
    <property type="match status" value="1"/>
</dbReference>
<feature type="domain" description="Thiamine pyrophosphate enzyme TPP-binding" evidence="5">
    <location>
        <begin position="416"/>
        <end position="552"/>
    </location>
</feature>
<evidence type="ECO:0000259" key="5">
    <source>
        <dbReference type="Pfam" id="PF02775"/>
    </source>
</evidence>
<dbReference type="GO" id="GO:0050660">
    <property type="term" value="F:flavin adenine dinucleotide binding"/>
    <property type="evidence" value="ECO:0007669"/>
    <property type="project" value="TreeGrafter"/>
</dbReference>
<dbReference type="InterPro" id="IPR029035">
    <property type="entry name" value="DHS-like_NAD/FAD-binding_dom"/>
</dbReference>
<dbReference type="SUPFAM" id="SSF52467">
    <property type="entry name" value="DHS-like NAD/FAD-binding domain"/>
    <property type="match status" value="1"/>
</dbReference>
<dbReference type="GO" id="GO:0005948">
    <property type="term" value="C:acetolactate synthase complex"/>
    <property type="evidence" value="ECO:0007669"/>
    <property type="project" value="TreeGrafter"/>
</dbReference>
<dbReference type="Gene3D" id="3.40.50.970">
    <property type="match status" value="2"/>
</dbReference>
<evidence type="ECO:0000256" key="1">
    <source>
        <dbReference type="ARBA" id="ARBA00007812"/>
    </source>
</evidence>
<proteinExistence type="inferred from homology"/>
<feature type="domain" description="Thiamine pyrophosphate enzyme N-terminal TPP-binding" evidence="6">
    <location>
        <begin position="3"/>
        <end position="107"/>
    </location>
</feature>
<dbReference type="EMBL" id="PYFT01000001">
    <property type="protein sequence ID" value="PSR52472.1"/>
    <property type="molecule type" value="Genomic_DNA"/>
</dbReference>
<dbReference type="InterPro" id="IPR012000">
    <property type="entry name" value="Thiamin_PyroP_enz_cen_dom"/>
</dbReference>
<dbReference type="GO" id="GO:0009099">
    <property type="term" value="P:L-valine biosynthetic process"/>
    <property type="evidence" value="ECO:0007669"/>
    <property type="project" value="TreeGrafter"/>
</dbReference>
<dbReference type="Pfam" id="PF02776">
    <property type="entry name" value="TPP_enzyme_N"/>
    <property type="match status" value="1"/>
</dbReference>
<dbReference type="GO" id="GO:0003984">
    <property type="term" value="F:acetolactate synthase activity"/>
    <property type="evidence" value="ECO:0007669"/>
    <property type="project" value="TreeGrafter"/>
</dbReference>
<evidence type="ECO:0000259" key="4">
    <source>
        <dbReference type="Pfam" id="PF00205"/>
    </source>
</evidence>
<keyword evidence="8" id="KW-1185">Reference proteome</keyword>
<protein>
    <submittedName>
        <fullName evidence="7">Acetolactate synthase</fullName>
    </submittedName>
</protein>
<sequence>MIKLSDFIFKYLADKGVSDIFLVTGGGAMHLNDSIGKEKRINYICNHHEQASAMAAEGYARVKNSVGVVNVTSGPGGINALNGVFGAWTDSIPLLVLSGQVKRETLMSGYNIPGLRQLGDQEVDIIRMVQGITKYAVLVTEPNSIKYHLQRALHLAMAGRPGPCWLDIPVDVQGSMINEEDLFEYDKKEDEIAFDLTNLPGYCLRVIQKIKDSERPALVVSTGIRLAGATDLLEQVADKLGIPVTTAWSHDVFPHDHPLYCGKQGTIGDRPGNFTVQNADTVLIVGSRMPIRQVSYNWDNFARCAYKIQVDVDLAELSKPTFKVDLPLHYDAKVFLEEMNRQLDQLNYDASKFESWLNWCKQRVEKYPVLQAKHINGSENLNPYYFLHTLNRQLNEKDVIVCGDATACIVTFQTSYIVKGQRLFSNSGSASMGYDLPAAIGAAVANKGQRIICLAGDGSIQMNIQELQTVVHYQLPIKIFVLNNGGYLSIKSTQNSFFKQAVGSGPESGVSFPNMEKIGNAYSIPSFRIEGNNFKDTLEKVLAAEGPALVNVILDEQQLFEPKLSSKQLPDGRMVSAPLEDMFPFLEKEDLMQNLLIPAIEF</sequence>
<dbReference type="CDD" id="cd07035">
    <property type="entry name" value="TPP_PYR_POX_like"/>
    <property type="match status" value="1"/>
</dbReference>
<dbReference type="RefSeq" id="WP_106926125.1">
    <property type="nucleotide sequence ID" value="NZ_PYFT01000001.1"/>
</dbReference>
<feature type="domain" description="Thiamine pyrophosphate enzyme central" evidence="4">
    <location>
        <begin position="205"/>
        <end position="338"/>
    </location>
</feature>
<dbReference type="CDD" id="cd00568">
    <property type="entry name" value="TPP_enzymes"/>
    <property type="match status" value="1"/>
</dbReference>
<evidence type="ECO:0000313" key="8">
    <source>
        <dbReference type="Proteomes" id="UP000240357"/>
    </source>
</evidence>
<dbReference type="InterPro" id="IPR029061">
    <property type="entry name" value="THDP-binding"/>
</dbReference>
<name>A0A2T2YAD0_9BACT</name>
<accession>A0A2T2YAD0</accession>
<evidence type="ECO:0000259" key="6">
    <source>
        <dbReference type="Pfam" id="PF02776"/>
    </source>
</evidence>
<dbReference type="Pfam" id="PF02775">
    <property type="entry name" value="TPP_enzyme_C"/>
    <property type="match status" value="1"/>
</dbReference>
<evidence type="ECO:0000256" key="3">
    <source>
        <dbReference type="RuleBase" id="RU362132"/>
    </source>
</evidence>
<comment type="similarity">
    <text evidence="1 3">Belongs to the TPP enzyme family.</text>
</comment>
<organism evidence="7 8">
    <name type="scientific">Adhaeribacter arboris</name>
    <dbReference type="NCBI Taxonomy" id="2072846"/>
    <lineage>
        <taxon>Bacteria</taxon>
        <taxon>Pseudomonadati</taxon>
        <taxon>Bacteroidota</taxon>
        <taxon>Cytophagia</taxon>
        <taxon>Cytophagales</taxon>
        <taxon>Hymenobacteraceae</taxon>
        <taxon>Adhaeribacter</taxon>
    </lineage>
</organism>
<dbReference type="Gene3D" id="3.40.50.1220">
    <property type="entry name" value="TPP-binding domain"/>
    <property type="match status" value="1"/>
</dbReference>
<dbReference type="InterPro" id="IPR011766">
    <property type="entry name" value="TPP_enzyme_TPP-bd"/>
</dbReference>
<gene>
    <name evidence="7" type="ORF">AHMF7605_02500</name>
</gene>
<evidence type="ECO:0000256" key="2">
    <source>
        <dbReference type="ARBA" id="ARBA00023052"/>
    </source>
</evidence>
<dbReference type="AlphaFoldDB" id="A0A2T2YAD0"/>
<dbReference type="Proteomes" id="UP000240357">
    <property type="component" value="Unassembled WGS sequence"/>
</dbReference>
<dbReference type="SUPFAM" id="SSF52518">
    <property type="entry name" value="Thiamin diphosphate-binding fold (THDP-binding)"/>
    <property type="match status" value="2"/>
</dbReference>
<dbReference type="FunFam" id="3.40.50.970:FF:000007">
    <property type="entry name" value="Acetolactate synthase"/>
    <property type="match status" value="1"/>
</dbReference>